<sequence length="280" mass="30326">MTGEGRSLGDFVRFERAPAPTPASRRLRRLMLLTAVATVAVDAVNLQYSAEAGFGLGVRTFWAVLRAIGFLFLMREVRFGRLTARPLGLILAVTTVFASARLVQPKEGDFLPRVPVLAGLVIVGTLCAAVVWMLFRSPGIDEHLTRRRPRRPIPPWVLTSRVAALSYSALMFVPCLVALGSLFSTPRLRPEISVPLVVSWFVLGLVIGLVTGIISFVTLFGHSWARTLLGCISAFVLLVQPTLCYLLLGADGLIRDGTPMVLAALVCLYGLAKSRVSPSA</sequence>
<feature type="transmembrane region" description="Helical" evidence="1">
    <location>
        <begin position="156"/>
        <end position="180"/>
    </location>
</feature>
<organism evidence="2 3">
    <name type="scientific">Dactylosporangium matsuzakiense</name>
    <dbReference type="NCBI Taxonomy" id="53360"/>
    <lineage>
        <taxon>Bacteria</taxon>
        <taxon>Bacillati</taxon>
        <taxon>Actinomycetota</taxon>
        <taxon>Actinomycetes</taxon>
        <taxon>Micromonosporales</taxon>
        <taxon>Micromonosporaceae</taxon>
        <taxon>Dactylosporangium</taxon>
    </lineage>
</organism>
<keyword evidence="1" id="KW-0812">Transmembrane</keyword>
<feature type="transmembrane region" description="Helical" evidence="1">
    <location>
        <begin position="200"/>
        <end position="220"/>
    </location>
</feature>
<evidence type="ECO:0000256" key="1">
    <source>
        <dbReference type="SAM" id="Phobius"/>
    </source>
</evidence>
<protein>
    <submittedName>
        <fullName evidence="2">Uncharacterized protein</fullName>
    </submittedName>
</protein>
<evidence type="ECO:0000313" key="2">
    <source>
        <dbReference type="EMBL" id="GLL01808.1"/>
    </source>
</evidence>
<dbReference type="AlphaFoldDB" id="A0A9W6KHV3"/>
<feature type="transmembrane region" description="Helical" evidence="1">
    <location>
        <begin position="227"/>
        <end position="248"/>
    </location>
</feature>
<evidence type="ECO:0000313" key="3">
    <source>
        <dbReference type="Proteomes" id="UP001143480"/>
    </source>
</evidence>
<feature type="transmembrane region" description="Helical" evidence="1">
    <location>
        <begin position="54"/>
        <end position="74"/>
    </location>
</feature>
<reference evidence="2" key="2">
    <citation type="submission" date="2023-01" db="EMBL/GenBank/DDBJ databases">
        <authorList>
            <person name="Sun Q."/>
            <person name="Evtushenko L."/>
        </authorList>
    </citation>
    <scope>NUCLEOTIDE SEQUENCE</scope>
    <source>
        <strain evidence="2">VKM Ac-1321</strain>
    </source>
</reference>
<reference evidence="2" key="1">
    <citation type="journal article" date="2014" name="Int. J. Syst. Evol. Microbiol.">
        <title>Complete genome sequence of Corynebacterium casei LMG S-19264T (=DSM 44701T), isolated from a smear-ripened cheese.</title>
        <authorList>
            <consortium name="US DOE Joint Genome Institute (JGI-PGF)"/>
            <person name="Walter F."/>
            <person name="Albersmeier A."/>
            <person name="Kalinowski J."/>
            <person name="Ruckert C."/>
        </authorList>
    </citation>
    <scope>NUCLEOTIDE SEQUENCE</scope>
    <source>
        <strain evidence="2">VKM Ac-1321</strain>
    </source>
</reference>
<gene>
    <name evidence="2" type="ORF">GCM10017581_035500</name>
</gene>
<keyword evidence="1" id="KW-0472">Membrane</keyword>
<dbReference type="Proteomes" id="UP001143480">
    <property type="component" value="Unassembled WGS sequence"/>
</dbReference>
<accession>A0A9W6KHV3</accession>
<dbReference type="RefSeq" id="WP_261963618.1">
    <property type="nucleotide sequence ID" value="NZ_BAAAXA010000003.1"/>
</dbReference>
<feature type="transmembrane region" description="Helical" evidence="1">
    <location>
        <begin position="116"/>
        <end position="135"/>
    </location>
</feature>
<dbReference type="EMBL" id="BSFP01000018">
    <property type="protein sequence ID" value="GLL01808.1"/>
    <property type="molecule type" value="Genomic_DNA"/>
</dbReference>
<proteinExistence type="predicted"/>
<comment type="caution">
    <text evidence="2">The sequence shown here is derived from an EMBL/GenBank/DDBJ whole genome shotgun (WGS) entry which is preliminary data.</text>
</comment>
<keyword evidence="1" id="KW-1133">Transmembrane helix</keyword>
<feature type="transmembrane region" description="Helical" evidence="1">
    <location>
        <begin position="86"/>
        <end position="104"/>
    </location>
</feature>
<keyword evidence="3" id="KW-1185">Reference proteome</keyword>
<name>A0A9W6KHV3_9ACTN</name>